<dbReference type="Pfam" id="PF08279">
    <property type="entry name" value="HTH_11"/>
    <property type="match status" value="1"/>
</dbReference>
<dbReference type="Gene3D" id="2.30.30.100">
    <property type="match status" value="1"/>
</dbReference>
<dbReference type="Gene3D" id="1.10.10.10">
    <property type="entry name" value="Winged helix-like DNA-binding domain superfamily/Winged helix DNA-binding domain"/>
    <property type="match status" value="1"/>
</dbReference>
<dbReference type="GO" id="GO:0006355">
    <property type="term" value="P:regulation of DNA-templated transcription"/>
    <property type="evidence" value="ECO:0007669"/>
    <property type="project" value="UniProtKB-UniRule"/>
</dbReference>
<feature type="DNA-binding region" description="H-T-H motif" evidence="5">
    <location>
        <begin position="26"/>
        <end position="45"/>
    </location>
</feature>
<dbReference type="CDD" id="cd16442">
    <property type="entry name" value="BPL"/>
    <property type="match status" value="1"/>
</dbReference>
<keyword evidence="4 5" id="KW-0092">Biotin</keyword>
<keyword evidence="3 5" id="KW-0067">ATP-binding</keyword>
<dbReference type="EC" id="6.3.4.15" evidence="5"/>
<dbReference type="InterPro" id="IPR004143">
    <property type="entry name" value="BPL_LPL_catalytic"/>
</dbReference>
<proteinExistence type="inferred from homology"/>
<reference evidence="7 8" key="1">
    <citation type="journal article" date="2015" name="Genome Announc.">
        <title>Expanding the biotechnology potential of lactobacilli through comparative genomics of 213 strains and associated genera.</title>
        <authorList>
            <person name="Sun Z."/>
            <person name="Harris H.M."/>
            <person name="McCann A."/>
            <person name="Guo C."/>
            <person name="Argimon S."/>
            <person name="Zhang W."/>
            <person name="Yang X."/>
            <person name="Jeffery I.B."/>
            <person name="Cooney J.C."/>
            <person name="Kagawa T.F."/>
            <person name="Liu W."/>
            <person name="Song Y."/>
            <person name="Salvetti E."/>
            <person name="Wrobel A."/>
            <person name="Rasinkangas P."/>
            <person name="Parkhill J."/>
            <person name="Rea M.C."/>
            <person name="O'Sullivan O."/>
            <person name="Ritari J."/>
            <person name="Douillard F.P."/>
            <person name="Paul Ross R."/>
            <person name="Yang R."/>
            <person name="Briner A.E."/>
            <person name="Felis G.E."/>
            <person name="de Vos W.M."/>
            <person name="Barrangou R."/>
            <person name="Klaenhammer T.R."/>
            <person name="Caufield P.W."/>
            <person name="Cui Y."/>
            <person name="Zhang H."/>
            <person name="O'Toole P.W."/>
        </authorList>
    </citation>
    <scope>NUCLEOTIDE SEQUENCE [LARGE SCALE GENOMIC DNA]</scope>
    <source>
        <strain evidence="7 8">DSM 20314</strain>
    </source>
</reference>
<organism evidence="7 8">
    <name type="scientific">Lactiplantibacillus pentosus DSM 20314</name>
    <dbReference type="NCBI Taxonomy" id="1423791"/>
    <lineage>
        <taxon>Bacteria</taxon>
        <taxon>Bacillati</taxon>
        <taxon>Bacillota</taxon>
        <taxon>Bacilli</taxon>
        <taxon>Lactobacillales</taxon>
        <taxon>Lactobacillaceae</taxon>
        <taxon>Lactiplantibacillus</taxon>
    </lineage>
</organism>
<keyword evidence="1 5" id="KW-0436">Ligase</keyword>
<evidence type="ECO:0000256" key="3">
    <source>
        <dbReference type="ARBA" id="ARBA00022840"/>
    </source>
</evidence>
<comment type="caution">
    <text evidence="7">The sequence shown here is derived from an EMBL/GenBank/DDBJ whole genome shotgun (WGS) entry which is preliminary data.</text>
</comment>
<comment type="function">
    <text evidence="5">Acts both as a biotin--[acetyl-CoA-carboxylase] ligase and a repressor.</text>
</comment>
<feature type="binding site" evidence="5">
    <location>
        <position position="192"/>
    </location>
    <ligand>
        <name>biotin</name>
        <dbReference type="ChEBI" id="CHEBI:57586"/>
    </ligand>
</feature>
<dbReference type="Pfam" id="PF02237">
    <property type="entry name" value="BPL_C"/>
    <property type="match status" value="1"/>
</dbReference>
<dbReference type="SUPFAM" id="SSF55681">
    <property type="entry name" value="Class II aaRS and biotin synthetases"/>
    <property type="match status" value="1"/>
</dbReference>
<feature type="domain" description="BPL/LPL catalytic" evidence="6">
    <location>
        <begin position="72"/>
        <end position="263"/>
    </location>
</feature>
<dbReference type="GO" id="GO:0009249">
    <property type="term" value="P:protein lipoylation"/>
    <property type="evidence" value="ECO:0007669"/>
    <property type="project" value="UniProtKB-ARBA"/>
</dbReference>
<comment type="caution">
    <text evidence="5">Lacks conserved residue(s) required for the propagation of feature annotation.</text>
</comment>
<dbReference type="GO" id="GO:0004077">
    <property type="term" value="F:biotin--[biotin carboxyl-carrier protein] ligase activity"/>
    <property type="evidence" value="ECO:0007669"/>
    <property type="project" value="UniProtKB-UniRule"/>
</dbReference>
<feature type="binding site" evidence="5">
    <location>
        <position position="119"/>
    </location>
    <ligand>
        <name>biotin</name>
        <dbReference type="ChEBI" id="CHEBI:57586"/>
    </ligand>
</feature>
<dbReference type="InterPro" id="IPR008988">
    <property type="entry name" value="Transcriptional_repressor_C"/>
</dbReference>
<comment type="similarity">
    <text evidence="5">Belongs to the biotin--protein ligase family.</text>
</comment>
<dbReference type="HAMAP" id="MF_00978">
    <property type="entry name" value="Bifunct_BirA"/>
    <property type="match status" value="1"/>
</dbReference>
<dbReference type="GO" id="GO:0005524">
    <property type="term" value="F:ATP binding"/>
    <property type="evidence" value="ECO:0007669"/>
    <property type="project" value="UniProtKB-UniRule"/>
</dbReference>
<dbReference type="PANTHER" id="PTHR12835:SF5">
    <property type="entry name" value="BIOTIN--PROTEIN LIGASE"/>
    <property type="match status" value="1"/>
</dbReference>
<dbReference type="Proteomes" id="UP000051020">
    <property type="component" value="Unassembled WGS sequence"/>
</dbReference>
<gene>
    <name evidence="5" type="primary">birA</name>
    <name evidence="7" type="ORF">FD24_GL002944</name>
</gene>
<evidence type="ECO:0000313" key="7">
    <source>
        <dbReference type="EMBL" id="KRK25800.1"/>
    </source>
</evidence>
<dbReference type="AlphaFoldDB" id="A0A837RB75"/>
<keyword evidence="5" id="KW-0805">Transcription regulation</keyword>
<keyword evidence="5" id="KW-0678">Repressor</keyword>
<evidence type="ECO:0000313" key="8">
    <source>
        <dbReference type="Proteomes" id="UP000051020"/>
    </source>
</evidence>
<dbReference type="InterPro" id="IPR003142">
    <property type="entry name" value="BPL_C"/>
</dbReference>
<dbReference type="InterPro" id="IPR045864">
    <property type="entry name" value="aa-tRNA-synth_II/BPL/LPL"/>
</dbReference>
<dbReference type="GO" id="GO:0003677">
    <property type="term" value="F:DNA binding"/>
    <property type="evidence" value="ECO:0007669"/>
    <property type="project" value="UniProtKB-UniRule"/>
</dbReference>
<evidence type="ECO:0000256" key="2">
    <source>
        <dbReference type="ARBA" id="ARBA00022741"/>
    </source>
</evidence>
<accession>A0A837RB75</accession>
<evidence type="ECO:0000256" key="4">
    <source>
        <dbReference type="ARBA" id="ARBA00023267"/>
    </source>
</evidence>
<keyword evidence="5" id="KW-0238">DNA-binding</keyword>
<evidence type="ECO:0000259" key="6">
    <source>
        <dbReference type="PROSITE" id="PS51733"/>
    </source>
</evidence>
<keyword evidence="2 5" id="KW-0547">Nucleotide-binding</keyword>
<dbReference type="Pfam" id="PF03099">
    <property type="entry name" value="BPL_LplA_LipB"/>
    <property type="match status" value="1"/>
</dbReference>
<dbReference type="InterPro" id="IPR036390">
    <property type="entry name" value="WH_DNA-bd_sf"/>
</dbReference>
<keyword evidence="5" id="KW-0804">Transcription</keyword>
<dbReference type="InterPro" id="IPR004408">
    <property type="entry name" value="Biotin_CoA_COase_ligase"/>
</dbReference>
<name>A0A837RB75_LACPE</name>
<dbReference type="SUPFAM" id="SSF50037">
    <property type="entry name" value="C-terminal domain of transcriptional repressors"/>
    <property type="match status" value="1"/>
</dbReference>
<evidence type="ECO:0000256" key="1">
    <source>
        <dbReference type="ARBA" id="ARBA00022598"/>
    </source>
</evidence>
<comment type="catalytic activity">
    <reaction evidence="5">
        <text>biotin + L-lysyl-[protein] + ATP = N(6)-biotinyl-L-lysyl-[protein] + AMP + diphosphate + H(+)</text>
        <dbReference type="Rhea" id="RHEA:11756"/>
        <dbReference type="Rhea" id="RHEA-COMP:9752"/>
        <dbReference type="Rhea" id="RHEA-COMP:10505"/>
        <dbReference type="ChEBI" id="CHEBI:15378"/>
        <dbReference type="ChEBI" id="CHEBI:29969"/>
        <dbReference type="ChEBI" id="CHEBI:30616"/>
        <dbReference type="ChEBI" id="CHEBI:33019"/>
        <dbReference type="ChEBI" id="CHEBI:57586"/>
        <dbReference type="ChEBI" id="CHEBI:83144"/>
        <dbReference type="ChEBI" id="CHEBI:456215"/>
        <dbReference type="EC" id="6.3.4.15"/>
    </reaction>
</comment>
<dbReference type="GO" id="GO:0005737">
    <property type="term" value="C:cytoplasm"/>
    <property type="evidence" value="ECO:0007669"/>
    <property type="project" value="TreeGrafter"/>
</dbReference>
<dbReference type="SUPFAM" id="SSF46785">
    <property type="entry name" value="Winged helix' DNA-binding domain"/>
    <property type="match status" value="1"/>
</dbReference>
<protein>
    <recommendedName>
        <fullName evidence="5">Bifunctional ligase/repressor BirA</fullName>
    </recommendedName>
    <alternativeName>
        <fullName evidence="5">Biotin--[acetyl-CoA-carboxylase] ligase</fullName>
        <ecNumber evidence="5">6.3.4.15</ecNumber>
    </alternativeName>
    <alternativeName>
        <fullName evidence="5">Biotin--protein ligase</fullName>
    </alternativeName>
    <alternativeName>
        <fullName evidence="5">Biotin-[acetyl-CoA carboxylase] synthetase</fullName>
    </alternativeName>
</protein>
<evidence type="ECO:0000256" key="5">
    <source>
        <dbReference type="HAMAP-Rule" id="MF_00978"/>
    </source>
</evidence>
<dbReference type="InterPro" id="IPR036388">
    <property type="entry name" value="WH-like_DNA-bd_sf"/>
</dbReference>
<dbReference type="EMBL" id="AZCU01000006">
    <property type="protein sequence ID" value="KRK25800.1"/>
    <property type="molecule type" value="Genomic_DNA"/>
</dbReference>
<dbReference type="InterPro" id="IPR030855">
    <property type="entry name" value="Bifunct_BirA"/>
</dbReference>
<dbReference type="GO" id="GO:0016740">
    <property type="term" value="F:transferase activity"/>
    <property type="evidence" value="ECO:0007669"/>
    <property type="project" value="UniProtKB-ARBA"/>
</dbReference>
<dbReference type="Gene3D" id="3.30.930.10">
    <property type="entry name" value="Bira Bifunctional Protein, Domain 2"/>
    <property type="match status" value="1"/>
</dbReference>
<dbReference type="PROSITE" id="PS51733">
    <property type="entry name" value="BPL_LPL_CATALYTIC"/>
    <property type="match status" value="1"/>
</dbReference>
<dbReference type="PANTHER" id="PTHR12835">
    <property type="entry name" value="BIOTIN PROTEIN LIGASE"/>
    <property type="match status" value="1"/>
</dbReference>
<dbReference type="NCBIfam" id="TIGR00121">
    <property type="entry name" value="birA_ligase"/>
    <property type="match status" value="1"/>
</dbReference>
<dbReference type="InterPro" id="IPR013196">
    <property type="entry name" value="HTH_11"/>
</dbReference>
<sequence length="328" mass="35601">MRSGKMTTKEQVLMTLVAHPGTWLSGDQLAQQIGRSRESVWKAINALKKQGHQIESRKNRGYCYQGSQQLDATAIQVHGQHQFPGPIEVVAETTSTQLLAKEFLSQHPAQIAAFLADQQTAGYGRQGRHFYSPANTGLYLSVVIPNPTQALANVGLLTTGISVSVLKVLQQFYPTKDFQLKWVNDIYLDHHKVGGIITEASLELESSSTMAFIVGIGLNLTTTDFPQELRTRAQAVDTTVAVNRNQLAAALLAEVVALSKRYTSADFLPAYRAKSAVLGKQVTLQVGRQVVTGLAEDIDAHGGLVLRLPSGDHQIFTSGEVVKVGVEA</sequence>